<sequence>MTGRAWKIDLGMYRLREIQRNVVLVVLAGVGLGVWAAGPTWRSLGLAAMEALGPLVGGILVAPLTATVFKGRPPRAISSAIVCALAEMLRLGLVTWAGLGAVEAAWMGLGTAFLTAVTSLAIFKVAYMANAVKPDGKDMRGEYPGSLLGPRRLLPAVAAICQEVACCLLVAWSPWLVLVTFAEGACEGLFPEKSTAGRWFKTVSGCSVLALALVLWLR</sequence>
<protein>
    <submittedName>
        <fullName evidence="2">Uncharacterized protein</fullName>
    </submittedName>
</protein>
<keyword evidence="1" id="KW-1133">Transmembrane helix</keyword>
<gene>
    <name evidence="2" type="ORF">ETD85_12595</name>
</gene>
<dbReference type="Proteomes" id="UP000306628">
    <property type="component" value="Unassembled WGS sequence"/>
</dbReference>
<evidence type="ECO:0000313" key="2">
    <source>
        <dbReference type="EMBL" id="TMR35909.1"/>
    </source>
</evidence>
<keyword evidence="1" id="KW-0472">Membrane</keyword>
<evidence type="ECO:0000256" key="1">
    <source>
        <dbReference type="SAM" id="Phobius"/>
    </source>
</evidence>
<feature type="transmembrane region" description="Helical" evidence="1">
    <location>
        <begin position="76"/>
        <end position="99"/>
    </location>
</feature>
<organism evidence="2 3">
    <name type="scientific">Nonomuraea zeae</name>
    <dbReference type="NCBI Taxonomy" id="1642303"/>
    <lineage>
        <taxon>Bacteria</taxon>
        <taxon>Bacillati</taxon>
        <taxon>Actinomycetota</taxon>
        <taxon>Actinomycetes</taxon>
        <taxon>Streptosporangiales</taxon>
        <taxon>Streptosporangiaceae</taxon>
        <taxon>Nonomuraea</taxon>
    </lineage>
</organism>
<name>A0A5S4GSU3_9ACTN</name>
<dbReference type="AlphaFoldDB" id="A0A5S4GSU3"/>
<dbReference type="OrthoDB" id="9929628at2"/>
<feature type="transmembrane region" description="Helical" evidence="1">
    <location>
        <begin position="198"/>
        <end position="217"/>
    </location>
</feature>
<accession>A0A5S4GSU3</accession>
<dbReference type="RefSeq" id="WP_138689847.1">
    <property type="nucleotide sequence ID" value="NZ_JBHSAZ010000024.1"/>
</dbReference>
<feature type="transmembrane region" description="Helical" evidence="1">
    <location>
        <begin position="21"/>
        <end position="38"/>
    </location>
</feature>
<feature type="transmembrane region" description="Helical" evidence="1">
    <location>
        <begin position="153"/>
        <end position="178"/>
    </location>
</feature>
<reference evidence="2 3" key="1">
    <citation type="submission" date="2019-05" db="EMBL/GenBank/DDBJ databases">
        <title>Draft genome sequence of Nonomuraea zeae DSM 100528.</title>
        <authorList>
            <person name="Saricaoglu S."/>
            <person name="Isik K."/>
        </authorList>
    </citation>
    <scope>NUCLEOTIDE SEQUENCE [LARGE SCALE GENOMIC DNA]</scope>
    <source>
        <strain evidence="2 3">DSM 100528</strain>
    </source>
</reference>
<keyword evidence="3" id="KW-1185">Reference proteome</keyword>
<feature type="transmembrane region" description="Helical" evidence="1">
    <location>
        <begin position="44"/>
        <end position="69"/>
    </location>
</feature>
<proteinExistence type="predicted"/>
<keyword evidence="1" id="KW-0812">Transmembrane</keyword>
<feature type="transmembrane region" description="Helical" evidence="1">
    <location>
        <begin position="105"/>
        <end position="132"/>
    </location>
</feature>
<dbReference type="EMBL" id="VCKX01000029">
    <property type="protein sequence ID" value="TMR35909.1"/>
    <property type="molecule type" value="Genomic_DNA"/>
</dbReference>
<evidence type="ECO:0000313" key="3">
    <source>
        <dbReference type="Proteomes" id="UP000306628"/>
    </source>
</evidence>
<comment type="caution">
    <text evidence="2">The sequence shown here is derived from an EMBL/GenBank/DDBJ whole genome shotgun (WGS) entry which is preliminary data.</text>
</comment>